<feature type="transmembrane region" description="Helical" evidence="1">
    <location>
        <begin position="21"/>
        <end position="39"/>
    </location>
</feature>
<dbReference type="RefSeq" id="WP_093555425.1">
    <property type="nucleotide sequence ID" value="NZ_FPBO01000007.1"/>
</dbReference>
<proteinExistence type="predicted"/>
<keyword evidence="1" id="KW-0472">Membrane</keyword>
<evidence type="ECO:0000256" key="1">
    <source>
        <dbReference type="SAM" id="Phobius"/>
    </source>
</evidence>
<name>A0A1I7I9G9_9BURK</name>
<organism evidence="2 3">
    <name type="scientific">Pseudoduganella namucuonensis</name>
    <dbReference type="NCBI Taxonomy" id="1035707"/>
    <lineage>
        <taxon>Bacteria</taxon>
        <taxon>Pseudomonadati</taxon>
        <taxon>Pseudomonadota</taxon>
        <taxon>Betaproteobacteria</taxon>
        <taxon>Burkholderiales</taxon>
        <taxon>Oxalobacteraceae</taxon>
        <taxon>Telluria group</taxon>
        <taxon>Pseudoduganella</taxon>
    </lineage>
</organism>
<protein>
    <submittedName>
        <fullName evidence="2">VanZ like family protein</fullName>
    </submittedName>
</protein>
<evidence type="ECO:0000313" key="2">
    <source>
        <dbReference type="EMBL" id="SFU69602.1"/>
    </source>
</evidence>
<evidence type="ECO:0000313" key="3">
    <source>
        <dbReference type="Proteomes" id="UP000199391"/>
    </source>
</evidence>
<sequence length="131" mass="13843">MLNLFQQVVLTPAHANLRYRTAIVLYLLILILGSIPGARADVGQVASGLLLHSCAYAGLAFLLFTGGQGGPGLRAVKAVATVMAMGALDELVQSFLPYRHGAVADWLVDTVSAIVTASGMWALWSRHKVLG</sequence>
<dbReference type="OrthoDB" id="8665993at2"/>
<feature type="transmembrane region" description="Helical" evidence="1">
    <location>
        <begin position="45"/>
        <end position="64"/>
    </location>
</feature>
<dbReference type="Proteomes" id="UP000199391">
    <property type="component" value="Unassembled WGS sequence"/>
</dbReference>
<dbReference type="AlphaFoldDB" id="A0A1I7I9G9"/>
<dbReference type="NCBIfam" id="NF037970">
    <property type="entry name" value="vanZ_1"/>
    <property type="match status" value="1"/>
</dbReference>
<keyword evidence="3" id="KW-1185">Reference proteome</keyword>
<gene>
    <name evidence="2" type="ORF">SAMN05216552_1007209</name>
</gene>
<dbReference type="EMBL" id="FPBO01000007">
    <property type="protein sequence ID" value="SFU69602.1"/>
    <property type="molecule type" value="Genomic_DNA"/>
</dbReference>
<accession>A0A1I7I9G9</accession>
<keyword evidence="1" id="KW-0812">Transmembrane</keyword>
<keyword evidence="1" id="KW-1133">Transmembrane helix</keyword>
<reference evidence="3" key="1">
    <citation type="submission" date="2016-10" db="EMBL/GenBank/DDBJ databases">
        <authorList>
            <person name="Varghese N."/>
            <person name="Submissions S."/>
        </authorList>
    </citation>
    <scope>NUCLEOTIDE SEQUENCE [LARGE SCALE GENOMIC DNA]</scope>
    <source>
        <strain evidence="3">CGMCC 1.11014</strain>
    </source>
</reference>